<feature type="region of interest" description="Disordered" evidence="1">
    <location>
        <begin position="183"/>
        <end position="207"/>
    </location>
</feature>
<evidence type="ECO:0000313" key="3">
    <source>
        <dbReference type="Proteomes" id="UP001443914"/>
    </source>
</evidence>
<gene>
    <name evidence="2" type="ORF">RND81_13G079800</name>
</gene>
<evidence type="ECO:0000256" key="1">
    <source>
        <dbReference type="SAM" id="MobiDB-lite"/>
    </source>
</evidence>
<dbReference type="EMBL" id="JBDFQZ010000013">
    <property type="protein sequence ID" value="KAK9668705.1"/>
    <property type="molecule type" value="Genomic_DNA"/>
</dbReference>
<dbReference type="SUPFAM" id="SSF57756">
    <property type="entry name" value="Retrovirus zinc finger-like domains"/>
    <property type="match status" value="1"/>
</dbReference>
<dbReference type="AlphaFoldDB" id="A0AAW1H4Z1"/>
<protein>
    <submittedName>
        <fullName evidence="2">Uncharacterized protein</fullName>
    </submittedName>
</protein>
<proteinExistence type="predicted"/>
<dbReference type="PANTHER" id="PTHR35046:SF23">
    <property type="entry name" value="NUCLEOTIDYLTRANSFERASE, RIBONUCLEASE H"/>
    <property type="match status" value="1"/>
</dbReference>
<dbReference type="PANTHER" id="PTHR35046">
    <property type="entry name" value="ZINC KNUCKLE (CCHC-TYPE) FAMILY PROTEIN"/>
    <property type="match status" value="1"/>
</dbReference>
<evidence type="ECO:0000313" key="2">
    <source>
        <dbReference type="EMBL" id="KAK9668705.1"/>
    </source>
</evidence>
<keyword evidence="3" id="KW-1185">Reference proteome</keyword>
<feature type="region of interest" description="Disordered" evidence="1">
    <location>
        <begin position="77"/>
        <end position="102"/>
    </location>
</feature>
<dbReference type="InterPro" id="IPR036875">
    <property type="entry name" value="Znf_CCHC_sf"/>
</dbReference>
<dbReference type="GO" id="GO:0008270">
    <property type="term" value="F:zinc ion binding"/>
    <property type="evidence" value="ECO:0007669"/>
    <property type="project" value="InterPro"/>
</dbReference>
<reference evidence="2" key="1">
    <citation type="submission" date="2024-03" db="EMBL/GenBank/DDBJ databases">
        <title>WGS assembly of Saponaria officinalis var. Norfolk2.</title>
        <authorList>
            <person name="Jenkins J."/>
            <person name="Shu S."/>
            <person name="Grimwood J."/>
            <person name="Barry K."/>
            <person name="Goodstein D."/>
            <person name="Schmutz J."/>
            <person name="Leebens-Mack J."/>
            <person name="Osbourn A."/>
        </authorList>
    </citation>
    <scope>NUCLEOTIDE SEQUENCE [LARGE SCALE GENOMIC DNA]</scope>
    <source>
        <strain evidence="2">JIC</strain>
    </source>
</reference>
<comment type="caution">
    <text evidence="2">The sequence shown here is derived from an EMBL/GenBank/DDBJ whole genome shotgun (WGS) entry which is preliminary data.</text>
</comment>
<feature type="compositionally biased region" description="Basic and acidic residues" evidence="1">
    <location>
        <begin position="92"/>
        <end position="102"/>
    </location>
</feature>
<accession>A0AAW1H4Z1</accession>
<organism evidence="2 3">
    <name type="scientific">Saponaria officinalis</name>
    <name type="common">Common soapwort</name>
    <name type="synonym">Lychnis saponaria</name>
    <dbReference type="NCBI Taxonomy" id="3572"/>
    <lineage>
        <taxon>Eukaryota</taxon>
        <taxon>Viridiplantae</taxon>
        <taxon>Streptophyta</taxon>
        <taxon>Embryophyta</taxon>
        <taxon>Tracheophyta</taxon>
        <taxon>Spermatophyta</taxon>
        <taxon>Magnoliopsida</taxon>
        <taxon>eudicotyledons</taxon>
        <taxon>Gunneridae</taxon>
        <taxon>Pentapetalae</taxon>
        <taxon>Caryophyllales</taxon>
        <taxon>Caryophyllaceae</taxon>
        <taxon>Caryophylleae</taxon>
        <taxon>Saponaria</taxon>
    </lineage>
</organism>
<dbReference type="Proteomes" id="UP001443914">
    <property type="component" value="Unassembled WGS sequence"/>
</dbReference>
<feature type="compositionally biased region" description="Polar residues" evidence="1">
    <location>
        <begin position="186"/>
        <end position="200"/>
    </location>
</feature>
<dbReference type="GO" id="GO:0003676">
    <property type="term" value="F:nucleic acid binding"/>
    <property type="evidence" value="ECO:0007669"/>
    <property type="project" value="InterPro"/>
</dbReference>
<name>A0AAW1H4Z1_SAPOF</name>
<sequence>MGEVDEIEEQKMVRFCRRLNRNIANVVDLQPYASFDMLCTLCLKVEAQLKPTRSSTVVAPEPNLLGKWDGQRLEIAGPGTNTGTKPVPPVKGRPEVKGKERDLSKSRCFKSQGCGHFQSECPNRRTVTLREAISLRHELQDEAPEEDGILEFRAQEEEPNETVTYEAHIYIYIYIRLRRTEKSNQKKTSSVNSYFTPSVRSKSDGAV</sequence>